<proteinExistence type="predicted"/>
<comment type="caution">
    <text evidence="1">The sequence shown here is derived from an EMBL/GenBank/DDBJ whole genome shotgun (WGS) entry which is preliminary data.</text>
</comment>
<evidence type="ECO:0000313" key="2">
    <source>
        <dbReference type="Proteomes" id="UP000295182"/>
    </source>
</evidence>
<protein>
    <submittedName>
        <fullName evidence="1">Uncharacterized protein</fullName>
    </submittedName>
</protein>
<organism evidence="1 2">
    <name type="scientific">Simplicispira metamorpha</name>
    <dbReference type="NCBI Taxonomy" id="80881"/>
    <lineage>
        <taxon>Bacteria</taxon>
        <taxon>Pseudomonadati</taxon>
        <taxon>Pseudomonadota</taxon>
        <taxon>Betaproteobacteria</taxon>
        <taxon>Burkholderiales</taxon>
        <taxon>Comamonadaceae</taxon>
        <taxon>Simplicispira</taxon>
    </lineage>
</organism>
<dbReference type="Proteomes" id="UP000295182">
    <property type="component" value="Unassembled WGS sequence"/>
</dbReference>
<dbReference type="RefSeq" id="WP_119014507.1">
    <property type="nucleotide sequence ID" value="NZ_QXNC01000039.1"/>
</dbReference>
<name>A0A4R2N7R8_9BURK</name>
<dbReference type="OrthoDB" id="6057599at2"/>
<dbReference type="EMBL" id="SLXH01000015">
    <property type="protein sequence ID" value="TCP16928.1"/>
    <property type="molecule type" value="Genomic_DNA"/>
</dbReference>
<accession>A0A4R2N7R8</accession>
<dbReference type="AlphaFoldDB" id="A0A4R2N7R8"/>
<evidence type="ECO:0000313" key="1">
    <source>
        <dbReference type="EMBL" id="TCP16928.1"/>
    </source>
</evidence>
<gene>
    <name evidence="1" type="ORF">EV674_11567</name>
</gene>
<keyword evidence="2" id="KW-1185">Reference proteome</keyword>
<reference evidence="1 2" key="1">
    <citation type="submission" date="2019-03" db="EMBL/GenBank/DDBJ databases">
        <title>Genomic Encyclopedia of Type Strains, Phase IV (KMG-IV): sequencing the most valuable type-strain genomes for metagenomic binning, comparative biology and taxonomic classification.</title>
        <authorList>
            <person name="Goeker M."/>
        </authorList>
    </citation>
    <scope>NUCLEOTIDE SEQUENCE [LARGE SCALE GENOMIC DNA]</scope>
    <source>
        <strain evidence="1 2">DSM 1837</strain>
    </source>
</reference>
<sequence length="177" mass="17708">MSLETRIVALAQAMGADVKALTVAQGSLSALNTTTKTSLVAAINELMTLIGSAGASIDDGAGNGNTAVTWSADKIFDSIEAAKTAVKNDLVGGAGAALDTLNELAAALGNDPSFAATIATEIANRVRFDAAQTLTSPQQAQARANIGAASAADVSGLLTGLGTYDRDYAADYTAAKV</sequence>